<dbReference type="Pfam" id="PF04004">
    <property type="entry name" value="Leo1"/>
    <property type="match status" value="1"/>
</dbReference>
<proteinExistence type="predicted"/>
<name>A0A9P6L7D4_9AGAM</name>
<evidence type="ECO:0000313" key="2">
    <source>
        <dbReference type="EMBL" id="KAF9786502.1"/>
    </source>
</evidence>
<feature type="compositionally biased region" description="Low complexity" evidence="1">
    <location>
        <begin position="225"/>
        <end position="242"/>
    </location>
</feature>
<dbReference type="PANTHER" id="PTHR23146">
    <property type="entry name" value="LEO1 PROTEIN"/>
    <property type="match status" value="1"/>
</dbReference>
<dbReference type="InterPro" id="IPR007149">
    <property type="entry name" value="Leo1"/>
</dbReference>
<feature type="region of interest" description="Disordered" evidence="1">
    <location>
        <begin position="291"/>
        <end position="508"/>
    </location>
</feature>
<comment type="caution">
    <text evidence="2">The sequence shown here is derived from an EMBL/GenBank/DDBJ whole genome shotgun (WGS) entry which is preliminary data.</text>
</comment>
<organism evidence="2 3">
    <name type="scientific">Thelephora terrestris</name>
    <dbReference type="NCBI Taxonomy" id="56493"/>
    <lineage>
        <taxon>Eukaryota</taxon>
        <taxon>Fungi</taxon>
        <taxon>Dikarya</taxon>
        <taxon>Basidiomycota</taxon>
        <taxon>Agaricomycotina</taxon>
        <taxon>Agaricomycetes</taxon>
        <taxon>Thelephorales</taxon>
        <taxon>Thelephoraceae</taxon>
        <taxon>Thelephora</taxon>
    </lineage>
</organism>
<feature type="compositionally biased region" description="Basic residues" evidence="1">
    <location>
        <begin position="341"/>
        <end position="350"/>
    </location>
</feature>
<feature type="region of interest" description="Disordered" evidence="1">
    <location>
        <begin position="1"/>
        <end position="38"/>
    </location>
</feature>
<dbReference type="GO" id="GO:0006368">
    <property type="term" value="P:transcription elongation by RNA polymerase II"/>
    <property type="evidence" value="ECO:0007669"/>
    <property type="project" value="InterPro"/>
</dbReference>
<feature type="region of interest" description="Disordered" evidence="1">
    <location>
        <begin position="222"/>
        <end position="245"/>
    </location>
</feature>
<dbReference type="GO" id="GO:1990269">
    <property type="term" value="F:RNA polymerase II C-terminal domain phosphoserine binding"/>
    <property type="evidence" value="ECO:0007669"/>
    <property type="project" value="TreeGrafter"/>
</dbReference>
<sequence>MSLADALGPQLSQNVSLNDPYLAHDAGPPAPIDQDEEMDDLFDEDAVVDQVERNASVSDGGQADAISDAEQRHREAMEYAEEEEEPDQDEDHALLEQRTEASALLPNVPSPRSSDGQNWVIKMPNFVKVDSKPFHPDTYVGPDQEDEEFAVTENTRESSMSIKLKVENTLRWRWVKDEDGNHQRQSNSRIIRWSDGSLSLLLGKELFDISQQLYTSLANSQPIMSGSQPSQSQVESSQHSQSPTKNQGLTYLVAQHKRAEILQSEALVTGYMQLRPTGMQSETHRMLVRAVGQKHSKVARLRMAPDPTQDPEKEKLELMKQTSKSRPKRQKTEDDGFGNPRAKRKSHPRKRGGDGVWSDDEEVAYDMYGGESDEDQDLDGGPGRRTGRKGGTRPSADARKGGEYQTDDFVVSDSPSEDGDSESGKKTKRKVADRGQSDEDDLDKLDAKIEQQEEAERKRGKDDIEDDHPEPEEMDVESEEPDEDDEHQVRKAGGKRRRLAVDFDEEED</sequence>
<feature type="compositionally biased region" description="Acidic residues" evidence="1">
    <location>
        <begin position="78"/>
        <end position="90"/>
    </location>
</feature>
<dbReference type="GO" id="GO:0032968">
    <property type="term" value="P:positive regulation of transcription elongation by RNA polymerase II"/>
    <property type="evidence" value="ECO:0007669"/>
    <property type="project" value="TreeGrafter"/>
</dbReference>
<gene>
    <name evidence="2" type="ORF">BJ322DRAFT_790766</name>
</gene>
<feature type="region of interest" description="Disordered" evidence="1">
    <location>
        <begin position="51"/>
        <end position="91"/>
    </location>
</feature>
<dbReference type="AlphaFoldDB" id="A0A9P6L7D4"/>
<reference evidence="2" key="1">
    <citation type="journal article" date="2020" name="Nat. Commun.">
        <title>Large-scale genome sequencing of mycorrhizal fungi provides insights into the early evolution of symbiotic traits.</title>
        <authorList>
            <person name="Miyauchi S."/>
            <person name="Kiss E."/>
            <person name="Kuo A."/>
            <person name="Drula E."/>
            <person name="Kohler A."/>
            <person name="Sanchez-Garcia M."/>
            <person name="Morin E."/>
            <person name="Andreopoulos B."/>
            <person name="Barry K.W."/>
            <person name="Bonito G."/>
            <person name="Buee M."/>
            <person name="Carver A."/>
            <person name="Chen C."/>
            <person name="Cichocki N."/>
            <person name="Clum A."/>
            <person name="Culley D."/>
            <person name="Crous P.W."/>
            <person name="Fauchery L."/>
            <person name="Girlanda M."/>
            <person name="Hayes R.D."/>
            <person name="Keri Z."/>
            <person name="LaButti K."/>
            <person name="Lipzen A."/>
            <person name="Lombard V."/>
            <person name="Magnuson J."/>
            <person name="Maillard F."/>
            <person name="Murat C."/>
            <person name="Nolan M."/>
            <person name="Ohm R.A."/>
            <person name="Pangilinan J."/>
            <person name="Pereira M.F."/>
            <person name="Perotto S."/>
            <person name="Peter M."/>
            <person name="Pfister S."/>
            <person name="Riley R."/>
            <person name="Sitrit Y."/>
            <person name="Stielow J.B."/>
            <person name="Szollosi G."/>
            <person name="Zifcakova L."/>
            <person name="Stursova M."/>
            <person name="Spatafora J.W."/>
            <person name="Tedersoo L."/>
            <person name="Vaario L.M."/>
            <person name="Yamada A."/>
            <person name="Yan M."/>
            <person name="Wang P."/>
            <person name="Xu J."/>
            <person name="Bruns T."/>
            <person name="Baldrian P."/>
            <person name="Vilgalys R."/>
            <person name="Dunand C."/>
            <person name="Henrissat B."/>
            <person name="Grigoriev I.V."/>
            <person name="Hibbett D."/>
            <person name="Nagy L.G."/>
            <person name="Martin F.M."/>
        </authorList>
    </citation>
    <scope>NUCLEOTIDE SEQUENCE</scope>
    <source>
        <strain evidence="2">UH-Tt-Lm1</strain>
    </source>
</reference>
<feature type="compositionally biased region" description="Acidic residues" evidence="1">
    <location>
        <begin position="463"/>
        <end position="486"/>
    </location>
</feature>
<feature type="compositionally biased region" description="Basic and acidic residues" evidence="1">
    <location>
        <begin position="422"/>
        <end position="437"/>
    </location>
</feature>
<dbReference type="OrthoDB" id="20844at2759"/>
<reference evidence="2" key="2">
    <citation type="submission" date="2020-11" db="EMBL/GenBank/DDBJ databases">
        <authorList>
            <consortium name="DOE Joint Genome Institute"/>
            <person name="Kuo A."/>
            <person name="Miyauchi S."/>
            <person name="Kiss E."/>
            <person name="Drula E."/>
            <person name="Kohler A."/>
            <person name="Sanchez-Garcia M."/>
            <person name="Andreopoulos B."/>
            <person name="Barry K.W."/>
            <person name="Bonito G."/>
            <person name="Buee M."/>
            <person name="Carver A."/>
            <person name="Chen C."/>
            <person name="Cichocki N."/>
            <person name="Clum A."/>
            <person name="Culley D."/>
            <person name="Crous P.W."/>
            <person name="Fauchery L."/>
            <person name="Girlanda M."/>
            <person name="Hayes R."/>
            <person name="Keri Z."/>
            <person name="Labutti K."/>
            <person name="Lipzen A."/>
            <person name="Lombard V."/>
            <person name="Magnuson J."/>
            <person name="Maillard F."/>
            <person name="Morin E."/>
            <person name="Murat C."/>
            <person name="Nolan M."/>
            <person name="Ohm R."/>
            <person name="Pangilinan J."/>
            <person name="Pereira M."/>
            <person name="Perotto S."/>
            <person name="Peter M."/>
            <person name="Riley R."/>
            <person name="Sitrit Y."/>
            <person name="Stielow B."/>
            <person name="Szollosi G."/>
            <person name="Zifcakova L."/>
            <person name="Stursova M."/>
            <person name="Spatafora J.W."/>
            <person name="Tedersoo L."/>
            <person name="Vaario L.-M."/>
            <person name="Yamada A."/>
            <person name="Yan M."/>
            <person name="Wang P."/>
            <person name="Xu J."/>
            <person name="Bruns T."/>
            <person name="Baldrian P."/>
            <person name="Vilgalys R."/>
            <person name="Henrissat B."/>
            <person name="Grigoriev I.V."/>
            <person name="Hibbett D."/>
            <person name="Nagy L.G."/>
            <person name="Martin F.M."/>
        </authorList>
    </citation>
    <scope>NUCLEOTIDE SEQUENCE</scope>
    <source>
        <strain evidence="2">UH-Tt-Lm1</strain>
    </source>
</reference>
<dbReference type="EMBL" id="WIUZ02000006">
    <property type="protein sequence ID" value="KAF9786502.1"/>
    <property type="molecule type" value="Genomic_DNA"/>
</dbReference>
<dbReference type="PANTHER" id="PTHR23146:SF0">
    <property type="entry name" value="RNA POLYMERASE-ASSOCIATED PROTEIN LEO1"/>
    <property type="match status" value="1"/>
</dbReference>
<dbReference type="Proteomes" id="UP000736335">
    <property type="component" value="Unassembled WGS sequence"/>
</dbReference>
<protein>
    <submittedName>
        <fullName evidence="2">Leo1-domain-containing protein</fullName>
    </submittedName>
</protein>
<dbReference type="GO" id="GO:0016593">
    <property type="term" value="C:Cdc73/Paf1 complex"/>
    <property type="evidence" value="ECO:0007669"/>
    <property type="project" value="InterPro"/>
</dbReference>
<keyword evidence="3" id="KW-1185">Reference proteome</keyword>
<feature type="compositionally biased region" description="Basic and acidic residues" evidence="1">
    <location>
        <begin position="444"/>
        <end position="462"/>
    </location>
</feature>
<accession>A0A9P6L7D4</accession>
<evidence type="ECO:0000256" key="1">
    <source>
        <dbReference type="SAM" id="MobiDB-lite"/>
    </source>
</evidence>
<evidence type="ECO:0000313" key="3">
    <source>
        <dbReference type="Proteomes" id="UP000736335"/>
    </source>
</evidence>